<keyword evidence="12" id="KW-1185">Reference proteome</keyword>
<dbReference type="AlphaFoldDB" id="A0A1V9XNN3"/>
<dbReference type="GO" id="GO:0005829">
    <property type="term" value="C:cytosol"/>
    <property type="evidence" value="ECO:0007669"/>
    <property type="project" value="TreeGrafter"/>
</dbReference>
<dbReference type="InterPro" id="IPR011249">
    <property type="entry name" value="Metalloenz_LuxS/M16"/>
</dbReference>
<dbReference type="GO" id="GO:0004222">
    <property type="term" value="F:metalloendopeptidase activity"/>
    <property type="evidence" value="ECO:0007669"/>
    <property type="project" value="TreeGrafter"/>
</dbReference>
<gene>
    <name evidence="11" type="ORF">BIW11_00826</name>
</gene>
<comment type="similarity">
    <text evidence="1">Belongs to the peptidase M16 family.</text>
</comment>
<dbReference type="Pfam" id="PF16187">
    <property type="entry name" value="Peptidase_M16_M"/>
    <property type="match status" value="1"/>
</dbReference>
<dbReference type="InParanoid" id="A0A1V9XNN3"/>
<feature type="domain" description="Coenzyme PQQ synthesis protein F-like C-terminal lobe" evidence="10">
    <location>
        <begin position="770"/>
        <end position="869"/>
    </location>
</feature>
<dbReference type="Gene3D" id="3.30.830.10">
    <property type="entry name" value="Metalloenzyme, LuxS/M16 peptidase-like"/>
    <property type="match status" value="4"/>
</dbReference>
<evidence type="ECO:0000256" key="6">
    <source>
        <dbReference type="ARBA" id="ARBA00023049"/>
    </source>
</evidence>
<keyword evidence="6" id="KW-0482">Metalloprotease</keyword>
<accession>A0A1V9XNN3</accession>
<dbReference type="SUPFAM" id="SSF63411">
    <property type="entry name" value="LuxS/MPP-like metallohydrolase"/>
    <property type="match status" value="4"/>
</dbReference>
<keyword evidence="3" id="KW-0479">Metal-binding</keyword>
<evidence type="ECO:0000259" key="10">
    <source>
        <dbReference type="Pfam" id="PF22456"/>
    </source>
</evidence>
<dbReference type="FunCoup" id="A0A1V9XNN3">
    <property type="interactions" value="1490"/>
</dbReference>
<dbReference type="GO" id="GO:0046872">
    <property type="term" value="F:metal ion binding"/>
    <property type="evidence" value="ECO:0007669"/>
    <property type="project" value="UniProtKB-KW"/>
</dbReference>
<dbReference type="FunFam" id="3.30.830.10:FF:000004">
    <property type="entry name" value="Putative insulin-degrading enzyme"/>
    <property type="match status" value="1"/>
</dbReference>
<dbReference type="InterPro" id="IPR050626">
    <property type="entry name" value="Peptidase_M16"/>
</dbReference>
<keyword evidence="5" id="KW-0862">Zinc</keyword>
<evidence type="ECO:0000256" key="3">
    <source>
        <dbReference type="ARBA" id="ARBA00022723"/>
    </source>
</evidence>
<evidence type="ECO:0000313" key="11">
    <source>
        <dbReference type="EMBL" id="OQR75120.1"/>
    </source>
</evidence>
<feature type="domain" description="Peptidase M16 N-terminal" evidence="7">
    <location>
        <begin position="35"/>
        <end position="172"/>
    </location>
</feature>
<evidence type="ECO:0000259" key="8">
    <source>
        <dbReference type="Pfam" id="PF05193"/>
    </source>
</evidence>
<dbReference type="STRING" id="418985.A0A1V9XNN3"/>
<dbReference type="Proteomes" id="UP000192247">
    <property type="component" value="Unassembled WGS sequence"/>
</dbReference>
<evidence type="ECO:0000256" key="1">
    <source>
        <dbReference type="ARBA" id="ARBA00007261"/>
    </source>
</evidence>
<reference evidence="11 12" key="1">
    <citation type="journal article" date="2017" name="Gigascience">
        <title>Draft genome of the honey bee ectoparasitic mite, Tropilaelaps mercedesae, is shaped by the parasitic life history.</title>
        <authorList>
            <person name="Dong X."/>
            <person name="Armstrong S.D."/>
            <person name="Xia D."/>
            <person name="Makepeace B.L."/>
            <person name="Darby A.C."/>
            <person name="Kadowaki T."/>
        </authorList>
    </citation>
    <scope>NUCLEOTIDE SEQUENCE [LARGE SCALE GENOMIC DNA]</scope>
    <source>
        <strain evidence="11">Wuxi-XJTLU</strain>
    </source>
</reference>
<dbReference type="FunFam" id="3.30.830.10:FF:000005">
    <property type="entry name" value="nardilysin isoform X1"/>
    <property type="match status" value="1"/>
</dbReference>
<sequence length="986" mass="113654">MTSKRVDQIISTHSLVKSELDQCDYRGLVLKNGLRVLLISEPTTDQAAAALIVQVGSLSDPRDVSGLAHLCEHMLILGSAKYPLENHFSKFLAEHNGASNAYTTDDQTCYYFDIISDQFKEALEIFSHFFIAPLFDKSSTDREINAVDSECEKKTNDDSSRLNRLDRVTANPEHDFAKFGRGNRETLVTVPRKLGIDVRDALRDFYHKWYSANIMDLCLLGKENLDELSDIVVDLFGGIENKFVTPPEWPDHPFTEKELRIQTKVVPVQDVRRMVITFPLPDLRKHYRTDPSGYIGHLIGHEGAGSILSDLKKRTWASSLSSVTRLGARGFSFFEISFSLSAEGLEHVDDIIAIVFQYFKLLQTEGPQEWLFDELNNIGRMHFRFKSKMRPLCYVLSLVIYIRDFDWKDILSGSYIATEYKPELINELISLFQPEKLRVVLISKSFEGLTDQRERHHSIEYSVERISDARIAAWKKAPPGTTLYLPPPNEFIPRDFALAPEEAMCSNVPTLLVDEPHTRVWFLQDREYKRPKSDVLFDLRSPLVYQNPLNYCLTRMAVMCFSDAHNEFFYPIELAGSTYNLTVTTDGLCLEIHGYNQHQQDILEIVCAKLASFKVDPVVFDLRKEQYVRTLKNFWTESPDRQFSYYMTSVLAEKFWTQEQLLESLKNCTVKRCEELFQQVLAKLYVELLVHGNQTANSARKMGETVRNILKSQTLTFEETENIRAHRLHEGEIYHLNRLNDIHRTNAVMVYFQVGSRRLKNVREEAVMDLFAEILREPCFNVLRTQEQLGYSVGGGPTLTFGVYGIKVFVQSNRSVGYISSCIDTLLNEWLSGYLKKMKSKEFENFKSSLVAHLRERPKSIFAKSNRLWGKIVSRTYEFDHDELEADAVATLTKDDVMAFYQRYVTRDANELRQLVITINWRIQPDEKECGIRPTKTIEDVTEFKRKHDFFETSKASEVLTSCIDMKSRKDKILQTAKGQKSSSSL</sequence>
<dbReference type="PANTHER" id="PTHR43690:SF18">
    <property type="entry name" value="INSULIN-DEGRADING ENZYME-RELATED"/>
    <property type="match status" value="1"/>
</dbReference>
<dbReference type="GO" id="GO:0005739">
    <property type="term" value="C:mitochondrion"/>
    <property type="evidence" value="ECO:0007669"/>
    <property type="project" value="TreeGrafter"/>
</dbReference>
<comment type="caution">
    <text evidence="11">The sequence shown here is derived from an EMBL/GenBank/DDBJ whole genome shotgun (WGS) entry which is preliminary data.</text>
</comment>
<evidence type="ECO:0000256" key="4">
    <source>
        <dbReference type="ARBA" id="ARBA00022801"/>
    </source>
</evidence>
<feature type="domain" description="Peptidase M16 middle/third" evidence="9">
    <location>
        <begin position="383"/>
        <end position="663"/>
    </location>
</feature>
<name>A0A1V9XNN3_9ACAR</name>
<dbReference type="Pfam" id="PF22456">
    <property type="entry name" value="PqqF-like_C_4"/>
    <property type="match status" value="1"/>
</dbReference>
<dbReference type="InterPro" id="IPR011765">
    <property type="entry name" value="Pept_M16_N"/>
</dbReference>
<dbReference type="InterPro" id="IPR007863">
    <property type="entry name" value="Peptidase_M16_C"/>
</dbReference>
<dbReference type="InterPro" id="IPR054734">
    <property type="entry name" value="PqqF-like_C_4"/>
</dbReference>
<dbReference type="GO" id="GO:0051603">
    <property type="term" value="P:proteolysis involved in protein catabolic process"/>
    <property type="evidence" value="ECO:0007669"/>
    <property type="project" value="TreeGrafter"/>
</dbReference>
<dbReference type="GO" id="GO:0043171">
    <property type="term" value="P:peptide catabolic process"/>
    <property type="evidence" value="ECO:0007669"/>
    <property type="project" value="TreeGrafter"/>
</dbReference>
<dbReference type="InterPro" id="IPR032632">
    <property type="entry name" value="Peptidase_M16_M"/>
</dbReference>
<organism evidence="11 12">
    <name type="scientific">Tropilaelaps mercedesae</name>
    <dbReference type="NCBI Taxonomy" id="418985"/>
    <lineage>
        <taxon>Eukaryota</taxon>
        <taxon>Metazoa</taxon>
        <taxon>Ecdysozoa</taxon>
        <taxon>Arthropoda</taxon>
        <taxon>Chelicerata</taxon>
        <taxon>Arachnida</taxon>
        <taxon>Acari</taxon>
        <taxon>Parasitiformes</taxon>
        <taxon>Mesostigmata</taxon>
        <taxon>Gamasina</taxon>
        <taxon>Dermanyssoidea</taxon>
        <taxon>Laelapidae</taxon>
        <taxon>Tropilaelaps</taxon>
    </lineage>
</organism>
<keyword evidence="2" id="KW-0645">Protease</keyword>
<dbReference type="PANTHER" id="PTHR43690">
    <property type="entry name" value="NARDILYSIN"/>
    <property type="match status" value="1"/>
</dbReference>
<dbReference type="Pfam" id="PF05193">
    <property type="entry name" value="Peptidase_M16_C"/>
    <property type="match status" value="1"/>
</dbReference>
<evidence type="ECO:0000313" key="12">
    <source>
        <dbReference type="Proteomes" id="UP000192247"/>
    </source>
</evidence>
<protein>
    <submittedName>
        <fullName evidence="11">Insulin-degrading enzyme-like</fullName>
    </submittedName>
</protein>
<keyword evidence="4" id="KW-0378">Hydrolase</keyword>
<evidence type="ECO:0000259" key="9">
    <source>
        <dbReference type="Pfam" id="PF16187"/>
    </source>
</evidence>
<evidence type="ECO:0000259" key="7">
    <source>
        <dbReference type="Pfam" id="PF00675"/>
    </source>
</evidence>
<evidence type="ECO:0000256" key="5">
    <source>
        <dbReference type="ARBA" id="ARBA00022833"/>
    </source>
</evidence>
<dbReference type="OrthoDB" id="6474849at2759"/>
<feature type="domain" description="Peptidase M16 C-terminal" evidence="8">
    <location>
        <begin position="199"/>
        <end position="375"/>
    </location>
</feature>
<dbReference type="Pfam" id="PF00675">
    <property type="entry name" value="Peptidase_M16"/>
    <property type="match status" value="1"/>
</dbReference>
<proteinExistence type="inferred from homology"/>
<evidence type="ECO:0000256" key="2">
    <source>
        <dbReference type="ARBA" id="ARBA00022670"/>
    </source>
</evidence>
<dbReference type="EMBL" id="MNPL01006818">
    <property type="protein sequence ID" value="OQR75120.1"/>
    <property type="molecule type" value="Genomic_DNA"/>
</dbReference>